<evidence type="ECO:0000256" key="6">
    <source>
        <dbReference type="ARBA" id="ARBA00023049"/>
    </source>
</evidence>
<evidence type="ECO:0000259" key="8">
    <source>
        <dbReference type="Pfam" id="PF01551"/>
    </source>
</evidence>
<dbReference type="AlphaFoldDB" id="A0A4D7AZY9"/>
<dbReference type="Pfam" id="PF01551">
    <property type="entry name" value="Peptidase_M23"/>
    <property type="match status" value="1"/>
</dbReference>
<feature type="region of interest" description="Disordered" evidence="7">
    <location>
        <begin position="1"/>
        <end position="124"/>
    </location>
</feature>
<reference evidence="9 10" key="1">
    <citation type="submission" date="2019-04" db="EMBL/GenBank/DDBJ databases">
        <title>Phreatobacter aquaticus sp. nov.</title>
        <authorList>
            <person name="Choi A."/>
        </authorList>
    </citation>
    <scope>NUCLEOTIDE SEQUENCE [LARGE SCALE GENOMIC DNA]</scope>
    <source>
        <strain evidence="9 10">KCTC 52518</strain>
    </source>
</reference>
<organism evidence="9 10">
    <name type="scientific">Phreatobacter stygius</name>
    <dbReference type="NCBI Taxonomy" id="1940610"/>
    <lineage>
        <taxon>Bacteria</taxon>
        <taxon>Pseudomonadati</taxon>
        <taxon>Pseudomonadota</taxon>
        <taxon>Alphaproteobacteria</taxon>
        <taxon>Hyphomicrobiales</taxon>
        <taxon>Phreatobacteraceae</taxon>
        <taxon>Phreatobacter</taxon>
    </lineage>
</organism>
<feature type="compositionally biased region" description="Basic residues" evidence="7">
    <location>
        <begin position="72"/>
        <end position="85"/>
    </location>
</feature>
<sequence>MAGQARRPPRNARRSGAPRKRSRARVRARGLHLSGGCPRHRRVPARPSPRHIPRSFGTRPRLTAPCRAGNVRPRHQQKLRQRRCRHGEPGLQPIRRSPYGKQADAPSATLGDEPPLSADGTTRRGIEGRGINVRWLSGTVLTGLCGAGLMGGAVWAALENPTRPAAPAEIMHPLVRANGPSADRPTNTARKGDRLTPLTDIFATSKQTIRVSQTLRMGDREIIRVRPHTRVVANLVQTSSGDYDIPEFNPLRLLAGDQPERAQEAEPDTDGEVTIVNRDMASLQLAERSMMTLTTDEILARVREVAIRREQAIPVSLPQAAAFVDAPAPVDANAIDPAASNVSRVPKAVAQPAAASATPPDRAAIAKAGDTISSILMELGATREDARLIATAFGRGGREITLREGQRVRVLFAPGPTARLQPVRVILVGDRGPESAVALSDEGRYVAMEDPADAATITQDSEEEDDGQGMRLYNAIYETALRQDIPKPIIDEMIRLYSHDVDFNRRVGQGDLFEVFYASDEEGDAGRGDILYTSLTTAGETRRYYRFHSTADGIVDYYDQQGKSARKFLIRKPITSGQMRSEFGMRRHPIMGYYKMHTGVDWADRIGTPIIAAGNGVIAKAAWSSGYGRRIEIEHANGYTSTYSHMSGFARGIAEGTRVRQGQVIGYLGNTGLATGPHLHYEVMVNGRFVDPMRVRVPRGRELEGRVLAEFMRERERIDNLMTRDRAETRVTAQSGR</sequence>
<name>A0A4D7AZY9_9HYPH</name>
<keyword evidence="3" id="KW-0479">Metal-binding</keyword>
<comment type="cofactor">
    <cofactor evidence="1">
        <name>Zn(2+)</name>
        <dbReference type="ChEBI" id="CHEBI:29105"/>
    </cofactor>
</comment>
<dbReference type="GO" id="GO:0006508">
    <property type="term" value="P:proteolysis"/>
    <property type="evidence" value="ECO:0007669"/>
    <property type="project" value="UniProtKB-KW"/>
</dbReference>
<proteinExistence type="predicted"/>
<dbReference type="Gene3D" id="2.70.70.10">
    <property type="entry name" value="Glucose Permease (Domain IIA)"/>
    <property type="match status" value="1"/>
</dbReference>
<dbReference type="InterPro" id="IPR011055">
    <property type="entry name" value="Dup_hybrid_motif"/>
</dbReference>
<evidence type="ECO:0000256" key="2">
    <source>
        <dbReference type="ARBA" id="ARBA00022670"/>
    </source>
</evidence>
<keyword evidence="5" id="KW-0862">Zinc</keyword>
<dbReference type="PANTHER" id="PTHR21666">
    <property type="entry name" value="PEPTIDASE-RELATED"/>
    <property type="match status" value="1"/>
</dbReference>
<evidence type="ECO:0000313" key="9">
    <source>
        <dbReference type="EMBL" id="QCI64333.1"/>
    </source>
</evidence>
<evidence type="ECO:0000256" key="5">
    <source>
        <dbReference type="ARBA" id="ARBA00022833"/>
    </source>
</evidence>
<dbReference type="GO" id="GO:0004222">
    <property type="term" value="F:metalloendopeptidase activity"/>
    <property type="evidence" value="ECO:0007669"/>
    <property type="project" value="TreeGrafter"/>
</dbReference>
<evidence type="ECO:0000256" key="1">
    <source>
        <dbReference type="ARBA" id="ARBA00001947"/>
    </source>
</evidence>
<evidence type="ECO:0000256" key="3">
    <source>
        <dbReference type="ARBA" id="ARBA00022723"/>
    </source>
</evidence>
<keyword evidence="4" id="KW-0378">Hydrolase</keyword>
<dbReference type="KEGG" id="pstg:E8M01_08880"/>
<feature type="domain" description="M23ase beta-sheet core" evidence="8">
    <location>
        <begin position="595"/>
        <end position="692"/>
    </location>
</feature>
<keyword evidence="10" id="KW-1185">Reference proteome</keyword>
<dbReference type="Gene3D" id="3.10.450.350">
    <property type="match status" value="1"/>
</dbReference>
<feature type="compositionally biased region" description="Basic residues" evidence="7">
    <location>
        <begin position="38"/>
        <end position="53"/>
    </location>
</feature>
<dbReference type="CDD" id="cd12797">
    <property type="entry name" value="M23_peptidase"/>
    <property type="match status" value="1"/>
</dbReference>
<dbReference type="Proteomes" id="UP000298781">
    <property type="component" value="Chromosome"/>
</dbReference>
<dbReference type="SUPFAM" id="SSF51261">
    <property type="entry name" value="Duplicated hybrid motif"/>
    <property type="match status" value="1"/>
</dbReference>
<dbReference type="EMBL" id="CP039690">
    <property type="protein sequence ID" value="QCI64333.1"/>
    <property type="molecule type" value="Genomic_DNA"/>
</dbReference>
<dbReference type="PANTHER" id="PTHR21666:SF288">
    <property type="entry name" value="CELL DIVISION PROTEIN YTFB"/>
    <property type="match status" value="1"/>
</dbReference>
<dbReference type="InterPro" id="IPR016047">
    <property type="entry name" value="M23ase_b-sheet_dom"/>
</dbReference>
<evidence type="ECO:0000256" key="7">
    <source>
        <dbReference type="SAM" id="MobiDB-lite"/>
    </source>
</evidence>
<dbReference type="OrthoDB" id="9805070at2"/>
<protein>
    <submittedName>
        <fullName evidence="9">M23 family metallopeptidase</fullName>
    </submittedName>
</protein>
<keyword evidence="6" id="KW-0482">Metalloprotease</keyword>
<evidence type="ECO:0000256" key="4">
    <source>
        <dbReference type="ARBA" id="ARBA00022801"/>
    </source>
</evidence>
<keyword evidence="2" id="KW-0645">Protease</keyword>
<dbReference type="InterPro" id="IPR050570">
    <property type="entry name" value="Cell_wall_metabolism_enzyme"/>
</dbReference>
<evidence type="ECO:0000313" key="10">
    <source>
        <dbReference type="Proteomes" id="UP000298781"/>
    </source>
</evidence>
<accession>A0A4D7AZY9</accession>
<dbReference type="GO" id="GO:0046872">
    <property type="term" value="F:metal ion binding"/>
    <property type="evidence" value="ECO:0007669"/>
    <property type="project" value="UniProtKB-KW"/>
</dbReference>
<gene>
    <name evidence="9" type="ORF">E8M01_08880</name>
</gene>
<feature type="compositionally biased region" description="Basic residues" evidence="7">
    <location>
        <begin position="7"/>
        <end position="30"/>
    </location>
</feature>